<proteinExistence type="inferred from homology"/>
<dbReference type="InterPro" id="IPR007085">
    <property type="entry name" value="DNA/pantothenate-metab_flavo_C"/>
</dbReference>
<feature type="domain" description="DNA/pantothenate metabolism flavoprotein C-terminal" evidence="2">
    <location>
        <begin position="174"/>
        <end position="313"/>
    </location>
</feature>
<name>A0ABD3F4E1_9STRA</name>
<sequence>MSEDQRRTEEYFLKTSKPKWADERRDQVEAFLDHHRVVGKCVAVVTSGGTTVPLERNTVRFLDNFSTGSRGAASVEYMLGLGYAVIYVHRPGSIAPFARHLQRATCSSLDVDFLQHVDVSTRNGNVHEQQIRVLVEDPTTKKNVVDAVNKLRSVRATNTLLSLPFTSVDDYFFALRMVATCVAPWKDRALFLLAAAVSDFYIPQQDLSEHKIQSRAGPLELTLQQVPKMLGVLRHNWAPQSFVVSFKLETDWDILRKKAKQAISKYAMHLVIANELHSRFDEVLLITDKDERAITRPKEEADIEAALMEAVARMHYQYIASHDVSVPEEIGHRVSRRYFSGSGVLKKQLPASVQSLLFVMEEHKEEILGVVVGGLLSVMLNMLQNHLRRSR</sequence>
<reference evidence="3 4" key="1">
    <citation type="submission" date="2024-09" db="EMBL/GenBank/DDBJ databases">
        <title>Genome sequencing and assembly of Phytophthora oleae, isolate VK10A, causative agent of rot of olive drupes.</title>
        <authorList>
            <person name="Conti Taguali S."/>
            <person name="Riolo M."/>
            <person name="La Spada F."/>
            <person name="Cacciola S.O."/>
            <person name="Dionisio G."/>
        </authorList>
    </citation>
    <scope>NUCLEOTIDE SEQUENCE [LARGE SCALE GENOMIC DNA]</scope>
    <source>
        <strain evidence="3 4">VK10A</strain>
    </source>
</reference>
<dbReference type="EMBL" id="JBIMZQ010000036">
    <property type="protein sequence ID" value="KAL3661347.1"/>
    <property type="molecule type" value="Genomic_DNA"/>
</dbReference>
<evidence type="ECO:0000259" key="2">
    <source>
        <dbReference type="Pfam" id="PF04127"/>
    </source>
</evidence>
<evidence type="ECO:0000313" key="3">
    <source>
        <dbReference type="EMBL" id="KAL3661347.1"/>
    </source>
</evidence>
<dbReference type="SUPFAM" id="SSF102645">
    <property type="entry name" value="CoaB-like"/>
    <property type="match status" value="1"/>
</dbReference>
<evidence type="ECO:0000313" key="4">
    <source>
        <dbReference type="Proteomes" id="UP001632037"/>
    </source>
</evidence>
<dbReference type="Pfam" id="PF04127">
    <property type="entry name" value="DFP"/>
    <property type="match status" value="1"/>
</dbReference>
<organism evidence="3 4">
    <name type="scientific">Phytophthora oleae</name>
    <dbReference type="NCBI Taxonomy" id="2107226"/>
    <lineage>
        <taxon>Eukaryota</taxon>
        <taxon>Sar</taxon>
        <taxon>Stramenopiles</taxon>
        <taxon>Oomycota</taxon>
        <taxon>Peronosporomycetes</taxon>
        <taxon>Peronosporales</taxon>
        <taxon>Peronosporaceae</taxon>
        <taxon>Phytophthora</taxon>
    </lineage>
</organism>
<dbReference type="GO" id="GO:0015937">
    <property type="term" value="P:coenzyme A biosynthetic process"/>
    <property type="evidence" value="ECO:0007669"/>
    <property type="project" value="UniProtKB-ARBA"/>
</dbReference>
<accession>A0ABD3F4E1</accession>
<dbReference type="GO" id="GO:0003824">
    <property type="term" value="F:catalytic activity"/>
    <property type="evidence" value="ECO:0007669"/>
    <property type="project" value="UniProtKB-ARBA"/>
</dbReference>
<protein>
    <recommendedName>
        <fullName evidence="2">DNA/pantothenate metabolism flavoprotein C-terminal domain-containing protein</fullName>
    </recommendedName>
</protein>
<dbReference type="Gene3D" id="3.40.50.10300">
    <property type="entry name" value="CoaB-like"/>
    <property type="match status" value="1"/>
</dbReference>
<dbReference type="PANTHER" id="PTHR12290">
    <property type="entry name" value="CORNICHON-RELATED"/>
    <property type="match status" value="1"/>
</dbReference>
<dbReference type="Proteomes" id="UP001632037">
    <property type="component" value="Unassembled WGS sequence"/>
</dbReference>
<dbReference type="InterPro" id="IPR035929">
    <property type="entry name" value="CoaB-like_sf"/>
</dbReference>
<comment type="caution">
    <text evidence="3">The sequence shown here is derived from an EMBL/GenBank/DDBJ whole genome shotgun (WGS) entry which is preliminary data.</text>
</comment>
<comment type="similarity">
    <text evidence="1">Belongs to the PPC synthetase family.</text>
</comment>
<evidence type="ECO:0000256" key="1">
    <source>
        <dbReference type="ARBA" id="ARBA00005703"/>
    </source>
</evidence>
<gene>
    <name evidence="3" type="ORF">V7S43_013551</name>
</gene>
<dbReference type="AlphaFoldDB" id="A0ABD3F4E1"/>
<keyword evidence="4" id="KW-1185">Reference proteome</keyword>